<feature type="compositionally biased region" description="Basic and acidic residues" evidence="1">
    <location>
        <begin position="8"/>
        <end position="21"/>
    </location>
</feature>
<dbReference type="EMBL" id="LAZR01057257">
    <property type="protein sequence ID" value="KKK72435.1"/>
    <property type="molecule type" value="Genomic_DNA"/>
</dbReference>
<accession>A0A0F8YFJ0</accession>
<dbReference type="AlphaFoldDB" id="A0A0F8YFJ0"/>
<evidence type="ECO:0000256" key="1">
    <source>
        <dbReference type="SAM" id="MobiDB-lite"/>
    </source>
</evidence>
<proteinExistence type="predicted"/>
<name>A0A0F8YFJ0_9ZZZZ</name>
<sequence length="21" mass="2465">MNSNIIDRINETNFVEKLEQG</sequence>
<reference evidence="2" key="1">
    <citation type="journal article" date="2015" name="Nature">
        <title>Complex archaea that bridge the gap between prokaryotes and eukaryotes.</title>
        <authorList>
            <person name="Spang A."/>
            <person name="Saw J.H."/>
            <person name="Jorgensen S.L."/>
            <person name="Zaremba-Niedzwiedzka K."/>
            <person name="Martijn J."/>
            <person name="Lind A.E."/>
            <person name="van Eijk R."/>
            <person name="Schleper C."/>
            <person name="Guy L."/>
            <person name="Ettema T.J."/>
        </authorList>
    </citation>
    <scope>NUCLEOTIDE SEQUENCE</scope>
</reference>
<organism evidence="2">
    <name type="scientific">marine sediment metagenome</name>
    <dbReference type="NCBI Taxonomy" id="412755"/>
    <lineage>
        <taxon>unclassified sequences</taxon>
        <taxon>metagenomes</taxon>
        <taxon>ecological metagenomes</taxon>
    </lineage>
</organism>
<gene>
    <name evidence="2" type="ORF">LCGC14_2903930</name>
</gene>
<comment type="caution">
    <text evidence="2">The sequence shown here is derived from an EMBL/GenBank/DDBJ whole genome shotgun (WGS) entry which is preliminary data.</text>
</comment>
<evidence type="ECO:0000313" key="2">
    <source>
        <dbReference type="EMBL" id="KKK72435.1"/>
    </source>
</evidence>
<protein>
    <submittedName>
        <fullName evidence="2">Uncharacterized protein</fullName>
    </submittedName>
</protein>
<feature type="region of interest" description="Disordered" evidence="1">
    <location>
        <begin position="1"/>
        <end position="21"/>
    </location>
</feature>
<feature type="non-terminal residue" evidence="2">
    <location>
        <position position="21"/>
    </location>
</feature>